<dbReference type="EMBL" id="MBFU01000140">
    <property type="protein sequence ID" value="PWA01686.1"/>
    <property type="molecule type" value="Genomic_DNA"/>
</dbReference>
<evidence type="ECO:0000256" key="1">
    <source>
        <dbReference type="PROSITE-ProRule" id="PRU00023"/>
    </source>
</evidence>
<evidence type="ECO:0000313" key="2">
    <source>
        <dbReference type="EMBL" id="PWA01686.1"/>
    </source>
</evidence>
<name>A0A2U1J9D7_SMIAN</name>
<comment type="caution">
    <text evidence="2">The sequence shown here is derived from an EMBL/GenBank/DDBJ whole genome shotgun (WGS) entry which is preliminary data.</text>
</comment>
<evidence type="ECO:0000313" key="3">
    <source>
        <dbReference type="Proteomes" id="UP000245591"/>
    </source>
</evidence>
<dbReference type="PROSITE" id="PS50088">
    <property type="entry name" value="ANK_REPEAT"/>
    <property type="match status" value="5"/>
</dbReference>
<keyword evidence="1" id="KW-0040">ANK repeat</keyword>
<gene>
    <name evidence="2" type="ORF">BB558_002194</name>
</gene>
<dbReference type="PANTHER" id="PTHR44207:SF2">
    <property type="entry name" value="REPEAT PROTEIN, PUTATIVE-RELATED"/>
    <property type="match status" value="1"/>
</dbReference>
<sequence length="570" mass="65641">MEKISSYEILSQIFVLAQNPNVRLLSRNFYEISSIDSIRADFFIQKYGKKNVFRALNTSFSSYTGFFKNQDFVIQLLKKGADLDSITKQKLFGNSIRKRWDKVVEYLISLFHETTEKKFNIAVEKRYAETGIEISMPQQKAMKYFVPTIDINSNTGRTFRIAVSSGKVETVKLLINAHQIKPKLDCDESEIEVLSHPKVIMEDINLKHLCDMFQTEGISLLKLFYINKFHEFSVDGYIFSEFCKRGDFEFVKFLVENGIDINENDGSPIEYASEYKNFELEEYLQARGARGRTNASLDYLFPSQSKNTDTFDQQEKKKVKIDSDSSDIFGNQITSKINTDYTLYNISPDIYLDKIRNGSDIHVNNEFALKDASENGYLNAVEYLVENGADIHVDQDWALGMASKSGHFNVVKYLVSKGANIQARENFALGIACRNGHFDIVKFFIENGADFAAENHWKTIFKEKNKHLDVINYLTERGLDYYIKRITILEYASSIGRLDIIKYLVEKGADIGADNRFALTFACEKGHFDIVKYLLDIGPDIHSYDDLSLRLALVNKHYHIVRYLEDKKQT</sequence>
<proteinExistence type="predicted"/>
<dbReference type="InterPro" id="IPR036770">
    <property type="entry name" value="Ankyrin_rpt-contain_sf"/>
</dbReference>
<feature type="repeat" description="ANK" evidence="1">
    <location>
        <begin position="514"/>
        <end position="546"/>
    </location>
</feature>
<feature type="repeat" description="ANK" evidence="1">
    <location>
        <begin position="394"/>
        <end position="426"/>
    </location>
</feature>
<dbReference type="PROSITE" id="PS50297">
    <property type="entry name" value="ANK_REP_REGION"/>
    <property type="match status" value="5"/>
</dbReference>
<dbReference type="Pfam" id="PF12796">
    <property type="entry name" value="Ank_2"/>
    <property type="match status" value="2"/>
</dbReference>
<dbReference type="InterPro" id="IPR002110">
    <property type="entry name" value="Ankyrin_rpt"/>
</dbReference>
<organism evidence="2 3">
    <name type="scientific">Smittium angustum</name>
    <dbReference type="NCBI Taxonomy" id="133377"/>
    <lineage>
        <taxon>Eukaryota</taxon>
        <taxon>Fungi</taxon>
        <taxon>Fungi incertae sedis</taxon>
        <taxon>Zoopagomycota</taxon>
        <taxon>Kickxellomycotina</taxon>
        <taxon>Harpellomycetes</taxon>
        <taxon>Harpellales</taxon>
        <taxon>Legeriomycetaceae</taxon>
        <taxon>Smittium</taxon>
    </lineage>
</organism>
<accession>A0A2U1J9D7</accession>
<dbReference type="AlphaFoldDB" id="A0A2U1J9D7"/>
<dbReference type="Gene3D" id="1.25.40.20">
    <property type="entry name" value="Ankyrin repeat-containing domain"/>
    <property type="match status" value="3"/>
</dbReference>
<keyword evidence="3" id="KW-1185">Reference proteome</keyword>
<dbReference type="Proteomes" id="UP000245591">
    <property type="component" value="Unassembled WGS sequence"/>
</dbReference>
<reference evidence="2 3" key="1">
    <citation type="journal article" date="2018" name="MBio">
        <title>Comparative Genomics Reveals the Core Gene Toolbox for the Fungus-Insect Symbiosis.</title>
        <authorList>
            <person name="Wang Y."/>
            <person name="Stata M."/>
            <person name="Wang W."/>
            <person name="Stajich J.E."/>
            <person name="White M.M."/>
            <person name="Moncalvo J.M."/>
        </authorList>
    </citation>
    <scope>NUCLEOTIDE SEQUENCE [LARGE SCALE GENOMIC DNA]</scope>
    <source>
        <strain evidence="2 3">AUS-126-30</strain>
    </source>
</reference>
<dbReference type="SMART" id="SM00248">
    <property type="entry name" value="ANK"/>
    <property type="match status" value="8"/>
</dbReference>
<feature type="repeat" description="ANK" evidence="1">
    <location>
        <begin position="424"/>
        <end position="456"/>
    </location>
</feature>
<feature type="repeat" description="ANK" evidence="1">
    <location>
        <begin position="484"/>
        <end position="516"/>
    </location>
</feature>
<protein>
    <submittedName>
        <fullName evidence="2">Uncharacterized protein</fullName>
    </submittedName>
</protein>
<feature type="repeat" description="ANK" evidence="1">
    <location>
        <begin position="364"/>
        <end position="396"/>
    </location>
</feature>
<dbReference type="SUPFAM" id="SSF48403">
    <property type="entry name" value="Ankyrin repeat"/>
    <property type="match status" value="1"/>
</dbReference>
<dbReference type="PANTHER" id="PTHR44207">
    <property type="entry name" value="SURFACE ANTIGEN BSPA-LIKE-RELATED"/>
    <property type="match status" value="1"/>
</dbReference>